<evidence type="ECO:0000256" key="6">
    <source>
        <dbReference type="ARBA" id="ARBA00022490"/>
    </source>
</evidence>
<evidence type="ECO:0000256" key="7">
    <source>
        <dbReference type="ARBA" id="ARBA00022676"/>
    </source>
</evidence>
<dbReference type="InterPro" id="IPR013783">
    <property type="entry name" value="Ig-like_fold"/>
</dbReference>
<reference evidence="13 14" key="1">
    <citation type="submission" date="2020-05" db="EMBL/GenBank/DDBJ databases">
        <title>Distinct polysaccharide utilization as determinants for interspecies competition between intestinal Prevotella spp.</title>
        <authorList>
            <person name="Galvez E.J.C."/>
            <person name="Iljazovic A."/>
            <person name="Strowig T."/>
        </authorList>
    </citation>
    <scope>NUCLEOTIDE SEQUENCE [LARGE SCALE GENOMIC DNA]</scope>
    <source>
        <strain evidence="13 14">PCHR</strain>
    </source>
</reference>
<keyword evidence="14" id="KW-1185">Reference proteome</keyword>
<comment type="catalytic activity">
    <reaction evidence="1">
        <text>Transfers a segment of a (1-&gt;4)-alpha-D-glucan to a new position in an acceptor, which may be glucose or a (1-&gt;4)-alpha-D-glucan.</text>
        <dbReference type="EC" id="2.4.1.25"/>
    </reaction>
</comment>
<evidence type="ECO:0000256" key="4">
    <source>
        <dbReference type="ARBA" id="ARBA00012560"/>
    </source>
</evidence>
<keyword evidence="7" id="KW-0328">Glycosyltransferase</keyword>
<evidence type="ECO:0000313" key="14">
    <source>
        <dbReference type="Proteomes" id="UP000820977"/>
    </source>
</evidence>
<evidence type="ECO:0000256" key="9">
    <source>
        <dbReference type="ARBA" id="ARBA00023277"/>
    </source>
</evidence>
<evidence type="ECO:0000256" key="3">
    <source>
        <dbReference type="ARBA" id="ARBA00005684"/>
    </source>
</evidence>
<dbReference type="SMART" id="SM01065">
    <property type="entry name" value="CBM_2"/>
    <property type="match status" value="1"/>
</dbReference>
<dbReference type="CDD" id="cd05467">
    <property type="entry name" value="CBM20"/>
    <property type="match status" value="1"/>
</dbReference>
<sequence length="889" mass="104830">MKIHFFIKYDTEFGQDLRLNILADNESVSTSYGMNTADGKTWQCDIELDKHPVLINYFYSLDNSGRELRHEWQTISHRLEFNATSAKEYTVYNRWTDIPCDSYLYSSAFTDCVNRRHHEDIPATKYKKVLRLIVRAPQLRKGERLYVTGKSNSLGCWHANRALKMYEHNYNEWIVDIDAETFKEKETELKFIAVNDKGAVLWETGYNREIQIPDINDGEVCVYEMDQAFFEICNTKLAGTLVPIFSLRSKDSFGVGDFGDLKLMIDWVAETEQKVLQVLPINDTTSTHTWTDSYPYSCISIFALHPQYADLRQLPKVKDKKKATEMETLRKELNALSRIDYERVNNAKTEYLRIIFNQEGEKILKSSDFKNFLKDNEHWLVPYAQYCHLRDTFGNTDFSSWKGHERWHEQDRGILLNPKSKEFDDVSFYYYVQFVLDSQMRSAHEYAMARGVILKGDIPIGVNRNGCDVWHEPQYFNLNSQAGAPPDDFSINGQNWGFPTYNWQRMIEDGCKWWIRRFQNISKYFDAYRIDHVLGFFRIWAIPTTCVHGLLGQFAPSLAMTREEIEGYGLHFQEHLFTTPFIARWVVNRVFGPHADEVTEKYLSHEHDDIFSLKPEYDTERKIEAAFKGKDSADDIWIRDGLYALAADVLFVRDNNDRNKFHPRITAQLNFMYEALMDSDKEKFNRLYNDYYYRRNNNFWYSEAMKKLPVLVQATRMLVCAEDLGMVPDCVAWVMNELRILSLELQQMPKDPCVRFGELWKNPYRSVCTLSTHDMPTLRQWWDEDYDRTQDYYHSQLYRSGGAPHPLPGWLAKEIIVNQLKCPSMLCILSLQDWFAIDEKLRLADADAERINIPANPRHYWRYRMHVNIEELIANKEYNDNIKDLIKIR</sequence>
<dbReference type="RefSeq" id="WP_172343830.1">
    <property type="nucleotide sequence ID" value="NZ_CATJFF010000073.1"/>
</dbReference>
<comment type="similarity">
    <text evidence="3">Belongs to the disproportionating enzyme family.</text>
</comment>
<dbReference type="Pfam" id="PF02446">
    <property type="entry name" value="Glyco_hydro_77"/>
    <property type="match status" value="1"/>
</dbReference>
<dbReference type="PROSITE" id="PS51166">
    <property type="entry name" value="CBM20"/>
    <property type="match status" value="1"/>
</dbReference>
<keyword evidence="9" id="KW-0119">Carbohydrate metabolism</keyword>
<accession>A0ABX2B2A3</accession>
<dbReference type="EC" id="2.4.1.25" evidence="4"/>
<evidence type="ECO:0000256" key="2">
    <source>
        <dbReference type="ARBA" id="ARBA00004496"/>
    </source>
</evidence>
<evidence type="ECO:0000256" key="5">
    <source>
        <dbReference type="ARBA" id="ARBA00020295"/>
    </source>
</evidence>
<evidence type="ECO:0000259" key="12">
    <source>
        <dbReference type="PROSITE" id="PS51166"/>
    </source>
</evidence>
<evidence type="ECO:0000256" key="8">
    <source>
        <dbReference type="ARBA" id="ARBA00022679"/>
    </source>
</evidence>
<comment type="subcellular location">
    <subcellularLocation>
        <location evidence="2">Cytoplasm</location>
    </subcellularLocation>
</comment>
<dbReference type="SUPFAM" id="SSF49452">
    <property type="entry name" value="Starch-binding domain-like"/>
    <property type="match status" value="1"/>
</dbReference>
<dbReference type="PANTHER" id="PTHR32518">
    <property type="match status" value="1"/>
</dbReference>
<organism evidence="13 14">
    <name type="scientific">Xylanibacter caecicola</name>
    <dbReference type="NCBI Taxonomy" id="2736294"/>
    <lineage>
        <taxon>Bacteria</taxon>
        <taxon>Pseudomonadati</taxon>
        <taxon>Bacteroidota</taxon>
        <taxon>Bacteroidia</taxon>
        <taxon>Bacteroidales</taxon>
        <taxon>Prevotellaceae</taxon>
        <taxon>Xylanibacter</taxon>
    </lineage>
</organism>
<dbReference type="Gene3D" id="3.20.20.80">
    <property type="entry name" value="Glycosidases"/>
    <property type="match status" value="2"/>
</dbReference>
<keyword evidence="6" id="KW-0963">Cytoplasm</keyword>
<dbReference type="InterPro" id="IPR002044">
    <property type="entry name" value="CBM20"/>
</dbReference>
<feature type="domain" description="CBM20" evidence="12">
    <location>
        <begin position="122"/>
        <end position="227"/>
    </location>
</feature>
<dbReference type="EMBL" id="JABKKJ010000002">
    <property type="protein sequence ID" value="NPE24330.1"/>
    <property type="molecule type" value="Genomic_DNA"/>
</dbReference>
<dbReference type="Pfam" id="PF00686">
    <property type="entry name" value="CBM_20"/>
    <property type="match status" value="1"/>
</dbReference>
<dbReference type="InterPro" id="IPR017853">
    <property type="entry name" value="GH"/>
</dbReference>
<dbReference type="InterPro" id="IPR013784">
    <property type="entry name" value="Carb-bd-like_fold"/>
</dbReference>
<dbReference type="PANTHER" id="PTHR32518:SF3">
    <property type="entry name" value="4-ALPHA-GLUCANOTRANSFERASE"/>
    <property type="match status" value="1"/>
</dbReference>
<protein>
    <recommendedName>
        <fullName evidence="5">4-alpha-glucanotransferase</fullName>
        <ecNumber evidence="4">2.4.1.25</ecNumber>
    </recommendedName>
    <alternativeName>
        <fullName evidence="10">Amylomaltase</fullName>
    </alternativeName>
    <alternativeName>
        <fullName evidence="11">Disproportionating enzyme</fullName>
    </alternativeName>
</protein>
<evidence type="ECO:0000256" key="1">
    <source>
        <dbReference type="ARBA" id="ARBA00000439"/>
    </source>
</evidence>
<keyword evidence="8" id="KW-0808">Transferase</keyword>
<gene>
    <name evidence="13" type="ORF">HPS54_02145</name>
</gene>
<comment type="caution">
    <text evidence="13">The sequence shown here is derived from an EMBL/GenBank/DDBJ whole genome shotgun (WGS) entry which is preliminary data.</text>
</comment>
<proteinExistence type="inferred from homology"/>
<dbReference type="Proteomes" id="UP000820977">
    <property type="component" value="Unassembled WGS sequence"/>
</dbReference>
<evidence type="ECO:0000256" key="10">
    <source>
        <dbReference type="ARBA" id="ARBA00031423"/>
    </source>
</evidence>
<evidence type="ECO:0000313" key="13">
    <source>
        <dbReference type="EMBL" id="NPE24330.1"/>
    </source>
</evidence>
<dbReference type="InterPro" id="IPR003385">
    <property type="entry name" value="Glyco_hydro_77"/>
</dbReference>
<dbReference type="SUPFAM" id="SSF51445">
    <property type="entry name" value="(Trans)glycosidases"/>
    <property type="match status" value="1"/>
</dbReference>
<dbReference type="Gene3D" id="2.60.40.10">
    <property type="entry name" value="Immunoglobulins"/>
    <property type="match status" value="1"/>
</dbReference>
<evidence type="ECO:0000256" key="11">
    <source>
        <dbReference type="ARBA" id="ARBA00031501"/>
    </source>
</evidence>
<name>A0ABX2B2A3_9BACT</name>